<keyword evidence="1" id="KW-1133">Transmembrane helix</keyword>
<evidence type="ECO:0000256" key="1">
    <source>
        <dbReference type="SAM" id="Phobius"/>
    </source>
</evidence>
<dbReference type="EMBL" id="MDER01000039">
    <property type="protein sequence ID" value="ODP28253.1"/>
    <property type="molecule type" value="Genomic_DNA"/>
</dbReference>
<dbReference type="STRING" id="1886670.PTI45_02243"/>
<keyword evidence="3" id="KW-1185">Reference proteome</keyword>
<feature type="transmembrane region" description="Helical" evidence="1">
    <location>
        <begin position="74"/>
        <end position="92"/>
    </location>
</feature>
<protein>
    <submittedName>
        <fullName evidence="2">Uncharacterized protein</fullName>
    </submittedName>
</protein>
<comment type="caution">
    <text evidence="2">The sequence shown here is derived from an EMBL/GenBank/DDBJ whole genome shotgun (WGS) entry which is preliminary data.</text>
</comment>
<dbReference type="AlphaFoldDB" id="A0A1E3L3M8"/>
<accession>A0A1E3L3M8</accession>
<sequence>MKTQAQYIEQLHSLLQRTSLLKEEYIDYITNPFMSSFREDFAPFVELTATGYRLQMYERGQNVFTKMIYDEDAMLYWILAYTIELVTHIRLLRKYKVDNKTSFLTYDEQLVAEWQHDQTQIFDAIGGIYAQWWHEKGKRADIESI</sequence>
<evidence type="ECO:0000313" key="2">
    <source>
        <dbReference type="EMBL" id="ODP28253.1"/>
    </source>
</evidence>
<evidence type="ECO:0000313" key="3">
    <source>
        <dbReference type="Proteomes" id="UP000094578"/>
    </source>
</evidence>
<keyword evidence="1" id="KW-0812">Transmembrane</keyword>
<gene>
    <name evidence="2" type="ORF">PTI45_02243</name>
</gene>
<name>A0A1E3L3M8_9BACL</name>
<proteinExistence type="predicted"/>
<organism evidence="2 3">
    <name type="scientific">Paenibacillus nuruki</name>
    <dbReference type="NCBI Taxonomy" id="1886670"/>
    <lineage>
        <taxon>Bacteria</taxon>
        <taxon>Bacillati</taxon>
        <taxon>Bacillota</taxon>
        <taxon>Bacilli</taxon>
        <taxon>Bacillales</taxon>
        <taxon>Paenibacillaceae</taxon>
        <taxon>Paenibacillus</taxon>
    </lineage>
</organism>
<reference evidence="2 3" key="1">
    <citation type="submission" date="2016-08" db="EMBL/GenBank/DDBJ databases">
        <title>Genome sequencing of Paenibacillus sp. TI45-13ar, isolated from Korean traditional nuruk.</title>
        <authorList>
            <person name="Kim S.-J."/>
        </authorList>
    </citation>
    <scope>NUCLEOTIDE SEQUENCE [LARGE SCALE GENOMIC DNA]</scope>
    <source>
        <strain evidence="2 3">TI45-13ar</strain>
    </source>
</reference>
<dbReference type="Proteomes" id="UP000094578">
    <property type="component" value="Unassembled WGS sequence"/>
</dbReference>
<keyword evidence="1" id="KW-0472">Membrane</keyword>
<dbReference type="RefSeq" id="WP_069327669.1">
    <property type="nucleotide sequence ID" value="NZ_MDER01000039.1"/>
</dbReference>